<feature type="transmembrane region" description="Helical" evidence="1">
    <location>
        <begin position="21"/>
        <end position="43"/>
    </location>
</feature>
<sequence>MEQPRTLARGVSATLTALVPAGNLLNAILHGICLMASVMALVLPVAPENVRETSHTFVIAMVCTVFGAVSIPNMRINPKTPVAAAIAAAGAVTMTLATSDIDTSFEAFILGRALSAFGCGAVLVKGGCMDI</sequence>
<feature type="transmembrane region" description="Helical" evidence="1">
    <location>
        <begin position="81"/>
        <end position="99"/>
    </location>
</feature>
<keyword evidence="1" id="KW-0812">Transmembrane</keyword>
<evidence type="ECO:0000313" key="3">
    <source>
        <dbReference type="Proteomes" id="UP000265618"/>
    </source>
</evidence>
<protein>
    <submittedName>
        <fullName evidence="2">Uncharacterized protein</fullName>
    </submittedName>
</protein>
<accession>A0A9K3GHG5</accession>
<keyword evidence="1" id="KW-1133">Transmembrane helix</keyword>
<dbReference type="EMBL" id="BDIP01001312">
    <property type="protein sequence ID" value="GIQ84119.1"/>
    <property type="molecule type" value="Genomic_DNA"/>
</dbReference>
<feature type="transmembrane region" description="Helical" evidence="1">
    <location>
        <begin position="105"/>
        <end position="124"/>
    </location>
</feature>
<gene>
    <name evidence="2" type="ORF">KIPB_005561</name>
</gene>
<dbReference type="AlphaFoldDB" id="A0A9K3GHG5"/>
<reference evidence="2 3" key="1">
    <citation type="journal article" date="2018" name="PLoS ONE">
        <title>The draft genome of Kipferlia bialata reveals reductive genome evolution in fornicate parasites.</title>
        <authorList>
            <person name="Tanifuji G."/>
            <person name="Takabayashi S."/>
            <person name="Kume K."/>
            <person name="Takagi M."/>
            <person name="Nakayama T."/>
            <person name="Kamikawa R."/>
            <person name="Inagaki Y."/>
            <person name="Hashimoto T."/>
        </authorList>
    </citation>
    <scope>NUCLEOTIDE SEQUENCE [LARGE SCALE GENOMIC DNA]</scope>
    <source>
        <strain evidence="2">NY0173</strain>
    </source>
</reference>
<name>A0A9K3GHG5_9EUKA</name>
<proteinExistence type="predicted"/>
<evidence type="ECO:0000256" key="1">
    <source>
        <dbReference type="SAM" id="Phobius"/>
    </source>
</evidence>
<comment type="caution">
    <text evidence="2">The sequence shown here is derived from an EMBL/GenBank/DDBJ whole genome shotgun (WGS) entry which is preliminary data.</text>
</comment>
<feature type="transmembrane region" description="Helical" evidence="1">
    <location>
        <begin position="55"/>
        <end position="74"/>
    </location>
</feature>
<dbReference type="Proteomes" id="UP000265618">
    <property type="component" value="Unassembled WGS sequence"/>
</dbReference>
<organism evidence="2 3">
    <name type="scientific">Kipferlia bialata</name>
    <dbReference type="NCBI Taxonomy" id="797122"/>
    <lineage>
        <taxon>Eukaryota</taxon>
        <taxon>Metamonada</taxon>
        <taxon>Carpediemonas-like organisms</taxon>
        <taxon>Kipferlia</taxon>
    </lineage>
</organism>
<keyword evidence="1" id="KW-0472">Membrane</keyword>
<keyword evidence="3" id="KW-1185">Reference proteome</keyword>
<evidence type="ECO:0000313" key="2">
    <source>
        <dbReference type="EMBL" id="GIQ84119.1"/>
    </source>
</evidence>